<gene>
    <name evidence="1" type="ORF">NCTC1934_04346</name>
</gene>
<reference evidence="1 2" key="1">
    <citation type="submission" date="2018-06" db="EMBL/GenBank/DDBJ databases">
        <authorList>
            <consortium name="Pathogen Informatics"/>
            <person name="Doyle S."/>
        </authorList>
    </citation>
    <scope>NUCLEOTIDE SEQUENCE [LARGE SCALE GENOMIC DNA]</scope>
    <source>
        <strain evidence="1 2">NCTC1934</strain>
    </source>
</reference>
<proteinExistence type="predicted"/>
<organism evidence="1 2">
    <name type="scientific">Nocardia otitidiscaviarum</name>
    <dbReference type="NCBI Taxonomy" id="1823"/>
    <lineage>
        <taxon>Bacteria</taxon>
        <taxon>Bacillati</taxon>
        <taxon>Actinomycetota</taxon>
        <taxon>Actinomycetes</taxon>
        <taxon>Mycobacteriales</taxon>
        <taxon>Nocardiaceae</taxon>
        <taxon>Nocardia</taxon>
    </lineage>
</organism>
<keyword evidence="2" id="KW-1185">Reference proteome</keyword>
<evidence type="ECO:0000313" key="2">
    <source>
        <dbReference type="Proteomes" id="UP000255467"/>
    </source>
</evidence>
<accession>A0A378YTS6</accession>
<dbReference type="OrthoDB" id="2379299at2"/>
<dbReference type="AlphaFoldDB" id="A0A378YTS6"/>
<protein>
    <recommendedName>
        <fullName evidence="3">Tetratricopeptide repeat protein</fullName>
    </recommendedName>
</protein>
<dbReference type="EMBL" id="UGRY01000002">
    <property type="protein sequence ID" value="SUA80575.1"/>
    <property type="molecule type" value="Genomic_DNA"/>
</dbReference>
<name>A0A378YTS6_9NOCA</name>
<dbReference type="STRING" id="1406858.GCA_000710895_06423"/>
<dbReference type="RefSeq" id="WP_051037452.1">
    <property type="nucleotide sequence ID" value="NZ_UGRY01000002.1"/>
</dbReference>
<evidence type="ECO:0008006" key="3">
    <source>
        <dbReference type="Google" id="ProtNLM"/>
    </source>
</evidence>
<sequence length="425" mass="45449">MTDVLESARGLLAAGDVPGAVRALRPVAETAPLPELSDLVEQAAAAIGFDDLAEAASTAARTPDDPVALFHFAVGCKERGIAFCAIPALRAALRLAPGQLAILGSLSDALEREYRHGEAAALLAEHDAVLSAWPHRYLLVFNAVLADDLPLAREQFARLPAPEDRDWWPAYDRLRNMLRRAEIAATAGPLDGQDLRGWHFVITGGYLATMSPFGFAAGMTGRWAYTQDSHGQCRQTLDRVALVLAAAERRPRTVALLPGRGDRILGLAAAELLGLPTRPYTPDATDTLVVAYDLRELDGELEPTLRDRADGRILVEHASCWTSPPPLSADITGLLGQHVVPPWESQLRITPDGVRDDLPADERPEAEIAADIVAADGTPDPGDGDTPADPDTALTAFVTTTHPAWLTGPRFAVDSPGPVRSNHFG</sequence>
<dbReference type="Proteomes" id="UP000255467">
    <property type="component" value="Unassembled WGS sequence"/>
</dbReference>
<evidence type="ECO:0000313" key="1">
    <source>
        <dbReference type="EMBL" id="SUA80575.1"/>
    </source>
</evidence>